<dbReference type="RefSeq" id="WP_158420815.1">
    <property type="nucleotide sequence ID" value="NZ_JAOQJL010000006.1"/>
</dbReference>
<dbReference type="PANTHER" id="PTHR46847:SF1">
    <property type="entry name" value="D-ALLOSE-BINDING PERIPLASMIC PROTEIN-RELATED"/>
    <property type="match status" value="1"/>
</dbReference>
<comment type="similarity">
    <text evidence="2">Belongs to the bacterial solute-binding protein 2 family.</text>
</comment>
<evidence type="ECO:0000256" key="4">
    <source>
        <dbReference type="SAM" id="SignalP"/>
    </source>
</evidence>
<evidence type="ECO:0000256" key="2">
    <source>
        <dbReference type="ARBA" id="ARBA00007639"/>
    </source>
</evidence>
<comment type="caution">
    <text evidence="6">The sequence shown here is derived from an EMBL/GenBank/DDBJ whole genome shotgun (WGS) entry which is preliminary data.</text>
</comment>
<proteinExistence type="inferred from homology"/>
<dbReference type="Pfam" id="PF13407">
    <property type="entry name" value="Peripla_BP_4"/>
    <property type="match status" value="1"/>
</dbReference>
<comment type="subcellular location">
    <subcellularLocation>
        <location evidence="1">Cell envelope</location>
    </subcellularLocation>
</comment>
<protein>
    <submittedName>
        <fullName evidence="6">Substrate-binding domain-containing protein</fullName>
    </submittedName>
</protein>
<evidence type="ECO:0000256" key="1">
    <source>
        <dbReference type="ARBA" id="ARBA00004196"/>
    </source>
</evidence>
<name>A0ABT2TQW0_9FIRM</name>
<dbReference type="Proteomes" id="UP001652409">
    <property type="component" value="Unassembled WGS sequence"/>
</dbReference>
<dbReference type="Gene3D" id="3.40.50.2300">
    <property type="match status" value="2"/>
</dbReference>
<feature type="signal peptide" evidence="4">
    <location>
        <begin position="1"/>
        <end position="28"/>
    </location>
</feature>
<feature type="domain" description="Periplasmic binding protein" evidence="5">
    <location>
        <begin position="78"/>
        <end position="311"/>
    </location>
</feature>
<dbReference type="InterPro" id="IPR025997">
    <property type="entry name" value="SBP_2_dom"/>
</dbReference>
<keyword evidence="3 4" id="KW-0732">Signal</keyword>
<accession>A0ABT2TQW0</accession>
<evidence type="ECO:0000256" key="3">
    <source>
        <dbReference type="ARBA" id="ARBA00022729"/>
    </source>
</evidence>
<dbReference type="EMBL" id="JAOQJL010000006">
    <property type="protein sequence ID" value="MCU6764619.1"/>
    <property type="molecule type" value="Genomic_DNA"/>
</dbReference>
<dbReference type="SUPFAM" id="SSF53822">
    <property type="entry name" value="Periplasmic binding protein-like I"/>
    <property type="match status" value="1"/>
</dbReference>
<feature type="chain" id="PRO_5046625101" evidence="4">
    <location>
        <begin position="29"/>
        <end position="362"/>
    </location>
</feature>
<dbReference type="PANTHER" id="PTHR46847">
    <property type="entry name" value="D-ALLOSE-BINDING PERIPLASMIC PROTEIN-RELATED"/>
    <property type="match status" value="1"/>
</dbReference>
<gene>
    <name evidence="6" type="ORF">OCV61_04250</name>
</gene>
<organism evidence="6 7">
    <name type="scientific">Blautia ammoniilytica</name>
    <dbReference type="NCBI Taxonomy" id="2981782"/>
    <lineage>
        <taxon>Bacteria</taxon>
        <taxon>Bacillati</taxon>
        <taxon>Bacillota</taxon>
        <taxon>Clostridia</taxon>
        <taxon>Lachnospirales</taxon>
        <taxon>Lachnospiraceae</taxon>
        <taxon>Blautia</taxon>
    </lineage>
</organism>
<evidence type="ECO:0000313" key="6">
    <source>
        <dbReference type="EMBL" id="MCU6764619.1"/>
    </source>
</evidence>
<dbReference type="CDD" id="cd06316">
    <property type="entry name" value="PBP1_ABC_sugar_binding-like"/>
    <property type="match status" value="1"/>
</dbReference>
<keyword evidence="7" id="KW-1185">Reference proteome</keyword>
<evidence type="ECO:0000259" key="5">
    <source>
        <dbReference type="Pfam" id="PF13407"/>
    </source>
</evidence>
<reference evidence="6 7" key="1">
    <citation type="journal article" date="2021" name="ISME Commun">
        <title>Automated analysis of genomic sequences facilitates high-throughput and comprehensive description of bacteria.</title>
        <authorList>
            <person name="Hitch T.C.A."/>
        </authorList>
    </citation>
    <scope>NUCLEOTIDE SEQUENCE [LARGE SCALE GENOMIC DNA]</scope>
    <source>
        <strain evidence="6 7">Sanger_23</strain>
    </source>
</reference>
<evidence type="ECO:0000313" key="7">
    <source>
        <dbReference type="Proteomes" id="UP001652409"/>
    </source>
</evidence>
<dbReference type="InterPro" id="IPR028082">
    <property type="entry name" value="Peripla_BP_I"/>
</dbReference>
<sequence>MNNKKRLFAMGMAALCAVTTIGSINVMAEEKENSDGYYFEWAGEQWGLSNEEIDKIKEMDLSFAIETPTESEFGYGQMRGFEDACKALGIKVAGEASCELDPATQQSNMENFISMGVDGIVCQPQDADTAASRFDAVVDAGIKLAFTGSKPDGYEAGEQYVTMVTDEFAEEGALAADYLAEAIGGKGKILAITISSVNAVSNTRDGAFVDTIKEKYPDIELLEEGGIESASDAGSVASGLLAKYPDADGMFVTFSTPALEVLDIVKSLGKDDFKIVTIDLDTVCCIDMINGGNIAGIVCDSAYYYAAAAVVGLAKDYLGQEVPAELSGPGKQVTVDNMNEMWQWSFGTDVPDTLAEALADAK</sequence>